<dbReference type="InterPro" id="IPR038296">
    <property type="entry name" value="ParD_sf"/>
</dbReference>
<dbReference type="OrthoDB" id="281460at2"/>
<evidence type="ECO:0000313" key="2">
    <source>
        <dbReference type="Proteomes" id="UP000322699"/>
    </source>
</evidence>
<sequence>MNLNLPVEANDFVKSLVAQGKYQSEEAAVVDGIRLLKGQGDCATIGNLGD</sequence>
<dbReference type="RefSeq" id="WP_157594047.1">
    <property type="nucleotide sequence ID" value="NZ_LWSK01000196.1"/>
</dbReference>
<dbReference type="EMBL" id="VRLW01000001">
    <property type="protein sequence ID" value="KAA1262086.1"/>
    <property type="molecule type" value="Genomic_DNA"/>
</dbReference>
<comment type="caution">
    <text evidence="1">The sequence shown here is derived from an EMBL/GenBank/DDBJ whole genome shotgun (WGS) entry which is preliminary data.</text>
</comment>
<evidence type="ECO:0008006" key="3">
    <source>
        <dbReference type="Google" id="ProtNLM"/>
    </source>
</evidence>
<keyword evidence="2" id="KW-1185">Reference proteome</keyword>
<dbReference type="Proteomes" id="UP000322699">
    <property type="component" value="Unassembled WGS sequence"/>
</dbReference>
<organism evidence="1 2">
    <name type="scientific">Rubripirellula obstinata</name>
    <dbReference type="NCBI Taxonomy" id="406547"/>
    <lineage>
        <taxon>Bacteria</taxon>
        <taxon>Pseudomonadati</taxon>
        <taxon>Planctomycetota</taxon>
        <taxon>Planctomycetia</taxon>
        <taxon>Pirellulales</taxon>
        <taxon>Pirellulaceae</taxon>
        <taxon>Rubripirellula</taxon>
    </lineage>
</organism>
<accession>A0A5B1CNG7</accession>
<proteinExistence type="predicted"/>
<protein>
    <recommendedName>
        <fullName evidence="3">Type II toxin-antitoxin system ParD family antitoxin</fullName>
    </recommendedName>
</protein>
<gene>
    <name evidence="1" type="ORF">LF1_46470</name>
</gene>
<evidence type="ECO:0000313" key="1">
    <source>
        <dbReference type="EMBL" id="KAA1262086.1"/>
    </source>
</evidence>
<name>A0A5B1CNG7_9BACT</name>
<reference evidence="1 2" key="1">
    <citation type="submission" date="2019-08" db="EMBL/GenBank/DDBJ databases">
        <title>Deep-cultivation of Planctomycetes and their phenomic and genomic characterization uncovers novel biology.</title>
        <authorList>
            <person name="Wiegand S."/>
            <person name="Jogler M."/>
            <person name="Boedeker C."/>
            <person name="Pinto D."/>
            <person name="Vollmers J."/>
            <person name="Rivas-Marin E."/>
            <person name="Kohn T."/>
            <person name="Peeters S.H."/>
            <person name="Heuer A."/>
            <person name="Rast P."/>
            <person name="Oberbeckmann S."/>
            <person name="Bunk B."/>
            <person name="Jeske O."/>
            <person name="Meyerdierks A."/>
            <person name="Storesund J.E."/>
            <person name="Kallscheuer N."/>
            <person name="Luecker S."/>
            <person name="Lage O.M."/>
            <person name="Pohl T."/>
            <person name="Merkel B.J."/>
            <person name="Hornburger P."/>
            <person name="Mueller R.-W."/>
            <person name="Bruemmer F."/>
            <person name="Labrenz M."/>
            <person name="Spormann A.M."/>
            <person name="Op Den Camp H."/>
            <person name="Overmann J."/>
            <person name="Amann R."/>
            <person name="Jetten M.S.M."/>
            <person name="Mascher T."/>
            <person name="Medema M.H."/>
            <person name="Devos D.P."/>
            <person name="Kaster A.-K."/>
            <person name="Ovreas L."/>
            <person name="Rohde M."/>
            <person name="Galperin M.Y."/>
            <person name="Jogler C."/>
        </authorList>
    </citation>
    <scope>NUCLEOTIDE SEQUENCE [LARGE SCALE GENOMIC DNA]</scope>
    <source>
        <strain evidence="1 2">LF1</strain>
    </source>
</reference>
<dbReference type="AlphaFoldDB" id="A0A5B1CNG7"/>
<dbReference type="Gene3D" id="6.10.10.120">
    <property type="entry name" value="Antitoxin ParD1-like"/>
    <property type="match status" value="1"/>
</dbReference>